<dbReference type="GeneID" id="37201181"/>
<dbReference type="EMBL" id="KZ824279">
    <property type="protein sequence ID" value="RAL13348.1"/>
    <property type="molecule type" value="Genomic_DNA"/>
</dbReference>
<evidence type="ECO:0000313" key="2">
    <source>
        <dbReference type="EMBL" id="RAL13348.1"/>
    </source>
</evidence>
<sequence>MPNPLTKDDSARIQSTQARGGGDMSSGGFAARAQAAGDRYANMANTNPESSYSSSRSSNTGAAGSGGSYQHSGTGKR</sequence>
<dbReference type="Proteomes" id="UP000248961">
    <property type="component" value="Unassembled WGS sequence"/>
</dbReference>
<reference evidence="2 3" key="1">
    <citation type="submission" date="2018-02" db="EMBL/GenBank/DDBJ databases">
        <title>The genomes of Aspergillus section Nigri reveals drivers in fungal speciation.</title>
        <authorList>
            <consortium name="DOE Joint Genome Institute"/>
            <person name="Vesth T.C."/>
            <person name="Nybo J."/>
            <person name="Theobald S."/>
            <person name="Brandl J."/>
            <person name="Frisvad J.C."/>
            <person name="Nielsen K.F."/>
            <person name="Lyhne E.K."/>
            <person name="Kogle M.E."/>
            <person name="Kuo A."/>
            <person name="Riley R."/>
            <person name="Clum A."/>
            <person name="Nolan M."/>
            <person name="Lipzen A."/>
            <person name="Salamov A."/>
            <person name="Henrissat B."/>
            <person name="Wiebenga A."/>
            <person name="De vries R.P."/>
            <person name="Grigoriev I.V."/>
            <person name="Mortensen U.H."/>
            <person name="Andersen M.R."/>
            <person name="Baker S.E."/>
        </authorList>
    </citation>
    <scope>NUCLEOTIDE SEQUENCE [LARGE SCALE GENOMIC DNA]</scope>
    <source>
        <strain evidence="2 3">CBS 101889</strain>
    </source>
</reference>
<accession>A0A395I2E0</accession>
<protein>
    <submittedName>
        <fullName evidence="2">Uncharacterized protein</fullName>
    </submittedName>
</protein>
<dbReference type="AlphaFoldDB" id="A0A395I2E0"/>
<evidence type="ECO:0000313" key="3">
    <source>
        <dbReference type="Proteomes" id="UP000248961"/>
    </source>
</evidence>
<gene>
    <name evidence="2" type="ORF">BO97DRAFT_423556</name>
</gene>
<dbReference type="RefSeq" id="XP_025552502.1">
    <property type="nucleotide sequence ID" value="XM_025696892.1"/>
</dbReference>
<evidence type="ECO:0000256" key="1">
    <source>
        <dbReference type="SAM" id="MobiDB-lite"/>
    </source>
</evidence>
<organism evidence="2 3">
    <name type="scientific">Aspergillus homomorphus (strain CBS 101889)</name>
    <dbReference type="NCBI Taxonomy" id="1450537"/>
    <lineage>
        <taxon>Eukaryota</taxon>
        <taxon>Fungi</taxon>
        <taxon>Dikarya</taxon>
        <taxon>Ascomycota</taxon>
        <taxon>Pezizomycotina</taxon>
        <taxon>Eurotiomycetes</taxon>
        <taxon>Eurotiomycetidae</taxon>
        <taxon>Eurotiales</taxon>
        <taxon>Aspergillaceae</taxon>
        <taxon>Aspergillus</taxon>
        <taxon>Aspergillus subgen. Circumdati</taxon>
    </lineage>
</organism>
<feature type="compositionally biased region" description="Basic and acidic residues" evidence="1">
    <location>
        <begin position="1"/>
        <end position="11"/>
    </location>
</feature>
<feature type="compositionally biased region" description="Low complexity" evidence="1">
    <location>
        <begin position="27"/>
        <end position="41"/>
    </location>
</feature>
<name>A0A395I2E0_ASPHC</name>
<proteinExistence type="predicted"/>
<keyword evidence="3" id="KW-1185">Reference proteome</keyword>
<dbReference type="VEuPathDB" id="FungiDB:BO97DRAFT_423556"/>
<feature type="region of interest" description="Disordered" evidence="1">
    <location>
        <begin position="1"/>
        <end position="77"/>
    </location>
</feature>
<feature type="compositionally biased region" description="Low complexity" evidence="1">
    <location>
        <begin position="50"/>
        <end position="62"/>
    </location>
</feature>